<dbReference type="AlphaFoldDB" id="A0A3M5FNR6"/>
<organism evidence="1 2">
    <name type="scientific">Pseudomonas savastanoi</name>
    <name type="common">Pseudomonas syringae pv. savastanoi</name>
    <dbReference type="NCBI Taxonomy" id="29438"/>
    <lineage>
        <taxon>Bacteria</taxon>
        <taxon>Pseudomonadati</taxon>
        <taxon>Pseudomonadota</taxon>
        <taxon>Gammaproteobacteria</taxon>
        <taxon>Pseudomonadales</taxon>
        <taxon>Pseudomonadaceae</taxon>
        <taxon>Pseudomonas</taxon>
    </lineage>
</organism>
<accession>A0A3M5FNR6</accession>
<name>A0A3M5FNR6_PSESS</name>
<protein>
    <submittedName>
        <fullName evidence="1">Type IV pilus protein</fullName>
    </submittedName>
</protein>
<evidence type="ECO:0000313" key="2">
    <source>
        <dbReference type="Proteomes" id="UP000270499"/>
    </source>
</evidence>
<dbReference type="EMBL" id="RBSW01000290">
    <property type="protein sequence ID" value="RMS76132.1"/>
    <property type="molecule type" value="Genomic_DNA"/>
</dbReference>
<reference evidence="1 2" key="1">
    <citation type="submission" date="2018-08" db="EMBL/GenBank/DDBJ databases">
        <title>Recombination of ecologically and evolutionarily significant loci maintains genetic cohesion in the Pseudomonas syringae species complex.</title>
        <authorList>
            <person name="Dillon M."/>
            <person name="Thakur S."/>
            <person name="Almeida R.N.D."/>
            <person name="Weir B.S."/>
            <person name="Guttman D.S."/>
        </authorList>
    </citation>
    <scope>NUCLEOTIDE SEQUENCE [LARGE SCALE GENOMIC DNA]</scope>
    <source>
        <strain evidence="1 2">ICMP 9421</strain>
    </source>
</reference>
<proteinExistence type="predicted"/>
<sequence length="60" mass="6759">MIRVPEDLDYPIEAPLSFTGTFSSAARQIFPLYDNSKRSFMVDGNEGNGQQVLHVSVRKK</sequence>
<dbReference type="Proteomes" id="UP000270499">
    <property type="component" value="Unassembled WGS sequence"/>
</dbReference>
<evidence type="ECO:0000313" key="1">
    <source>
        <dbReference type="EMBL" id="RMS76132.1"/>
    </source>
</evidence>
<gene>
    <name evidence="1" type="ORF">ALP59_04933</name>
</gene>
<comment type="caution">
    <text evidence="1">The sequence shown here is derived from an EMBL/GenBank/DDBJ whole genome shotgun (WGS) entry which is preliminary data.</text>
</comment>